<reference evidence="2" key="1">
    <citation type="submission" date="2020-02" db="EMBL/GenBank/DDBJ databases">
        <authorList>
            <person name="Palmer J.M."/>
        </authorList>
    </citation>
    <scope>NUCLEOTIDE SEQUENCE</scope>
    <source>
        <strain evidence="2">EPUS1.4</strain>
        <tissue evidence="2">Thallus</tissue>
    </source>
</reference>
<proteinExistence type="predicted"/>
<protein>
    <submittedName>
        <fullName evidence="2">Uncharacterized protein</fullName>
    </submittedName>
</protein>
<dbReference type="OrthoDB" id="412788at2759"/>
<keyword evidence="3" id="KW-1185">Reference proteome</keyword>
<comment type="caution">
    <text evidence="2">The sequence shown here is derived from an EMBL/GenBank/DDBJ whole genome shotgun (WGS) entry which is preliminary data.</text>
</comment>
<dbReference type="Proteomes" id="UP000606974">
    <property type="component" value="Unassembled WGS sequence"/>
</dbReference>
<sequence>MALSRLVQALWGRNVGTGGIWISDQPPDEVLLIKIFDSEGAEGGVTKTPHASLEMDCSEEEPPPRESIEVRAVLCF</sequence>
<dbReference type="EMBL" id="JAACFV010000052">
    <property type="protein sequence ID" value="KAF7508568.1"/>
    <property type="molecule type" value="Genomic_DNA"/>
</dbReference>
<evidence type="ECO:0000256" key="1">
    <source>
        <dbReference type="SAM" id="MobiDB-lite"/>
    </source>
</evidence>
<feature type="region of interest" description="Disordered" evidence="1">
    <location>
        <begin position="42"/>
        <end position="65"/>
    </location>
</feature>
<evidence type="ECO:0000313" key="2">
    <source>
        <dbReference type="EMBL" id="KAF7508568.1"/>
    </source>
</evidence>
<dbReference type="AlphaFoldDB" id="A0A8H7AGI0"/>
<evidence type="ECO:0000313" key="3">
    <source>
        <dbReference type="Proteomes" id="UP000606974"/>
    </source>
</evidence>
<organism evidence="2 3">
    <name type="scientific">Endocarpon pusillum</name>
    <dbReference type="NCBI Taxonomy" id="364733"/>
    <lineage>
        <taxon>Eukaryota</taxon>
        <taxon>Fungi</taxon>
        <taxon>Dikarya</taxon>
        <taxon>Ascomycota</taxon>
        <taxon>Pezizomycotina</taxon>
        <taxon>Eurotiomycetes</taxon>
        <taxon>Chaetothyriomycetidae</taxon>
        <taxon>Verrucariales</taxon>
        <taxon>Verrucariaceae</taxon>
        <taxon>Endocarpon</taxon>
    </lineage>
</organism>
<gene>
    <name evidence="2" type="ORF">GJ744_009117</name>
</gene>
<accession>A0A8H7AGI0</accession>
<name>A0A8H7AGI0_9EURO</name>